<feature type="transmembrane region" description="Helical" evidence="1">
    <location>
        <begin position="125"/>
        <end position="150"/>
    </location>
</feature>
<feature type="transmembrane region" description="Helical" evidence="1">
    <location>
        <begin position="24"/>
        <end position="44"/>
    </location>
</feature>
<dbReference type="EMBL" id="NAJP01000001">
    <property type="protein sequence ID" value="TKA49626.1"/>
    <property type="molecule type" value="Genomic_DNA"/>
</dbReference>
<keyword evidence="1" id="KW-0812">Transmembrane</keyword>
<accession>A0A4U0VMG6</accession>
<reference evidence="2 3" key="1">
    <citation type="submission" date="2017-03" db="EMBL/GenBank/DDBJ databases">
        <title>Genomes of endolithic fungi from Antarctica.</title>
        <authorList>
            <person name="Coleine C."/>
            <person name="Masonjones S."/>
            <person name="Stajich J.E."/>
        </authorList>
    </citation>
    <scope>NUCLEOTIDE SEQUENCE [LARGE SCALE GENOMIC DNA]</scope>
    <source>
        <strain evidence="2 3">CCFEE 5311</strain>
    </source>
</reference>
<name>A0A4U0VMG6_9PEZI</name>
<feature type="transmembrane region" description="Helical" evidence="1">
    <location>
        <begin position="171"/>
        <end position="193"/>
    </location>
</feature>
<protein>
    <recommendedName>
        <fullName evidence="4">PrsW family intramembrane metalloprotease</fullName>
    </recommendedName>
</protein>
<organism evidence="2 3">
    <name type="scientific">Friedmanniomyces endolithicus</name>
    <dbReference type="NCBI Taxonomy" id="329885"/>
    <lineage>
        <taxon>Eukaryota</taxon>
        <taxon>Fungi</taxon>
        <taxon>Dikarya</taxon>
        <taxon>Ascomycota</taxon>
        <taxon>Pezizomycotina</taxon>
        <taxon>Dothideomycetes</taxon>
        <taxon>Dothideomycetidae</taxon>
        <taxon>Mycosphaerellales</taxon>
        <taxon>Teratosphaeriaceae</taxon>
        <taxon>Friedmanniomyces</taxon>
    </lineage>
</organism>
<keyword evidence="1" id="KW-0472">Membrane</keyword>
<feature type="transmembrane region" description="Helical" evidence="1">
    <location>
        <begin position="64"/>
        <end position="87"/>
    </location>
</feature>
<dbReference type="OrthoDB" id="125546at2759"/>
<feature type="transmembrane region" description="Helical" evidence="1">
    <location>
        <begin position="213"/>
        <end position="232"/>
    </location>
</feature>
<evidence type="ECO:0000313" key="3">
    <source>
        <dbReference type="Proteomes" id="UP000310066"/>
    </source>
</evidence>
<evidence type="ECO:0000256" key="1">
    <source>
        <dbReference type="SAM" id="Phobius"/>
    </source>
</evidence>
<dbReference type="Pfam" id="PF13367">
    <property type="entry name" value="PrsW-protease"/>
    <property type="match status" value="1"/>
</dbReference>
<evidence type="ECO:0008006" key="4">
    <source>
        <dbReference type="Google" id="ProtNLM"/>
    </source>
</evidence>
<proteinExistence type="predicted"/>
<sequence length="310" mass="34103">MSAATIAKGLRWIGMPVFLGSTMIGTPQMAVATPFMMLPTLALLYKRHTLPRDRQADLNSLTYIYFGSIFGIAGVILAQLLLVHAIAKPLFGDQAATFMVELVRSTVKDLTPDQLALRGKIASSWQYWVLLVAMTYVAAGGVEELLKYAPIAYLRRRQRQSADKKAIPKEVYLQYAVAAGLGFSTIENVAFARVAVKVGESGWKLALTIFERVVGGTIGHCLMAALIAVNVAKMGEYRTTPRNLWRVLGGPILWHGSFDLVLFGLSALEGNVGFIHPEDPWRIAGMILVAESIQLSLFLQVRRRWLALGE</sequence>
<dbReference type="AlphaFoldDB" id="A0A4U0VMG6"/>
<gene>
    <name evidence="2" type="ORF">B0A54_00294</name>
</gene>
<feature type="transmembrane region" description="Helical" evidence="1">
    <location>
        <begin position="244"/>
        <end position="268"/>
    </location>
</feature>
<dbReference type="InterPro" id="IPR026898">
    <property type="entry name" value="PrsW"/>
</dbReference>
<keyword evidence="1" id="KW-1133">Transmembrane helix</keyword>
<feature type="transmembrane region" description="Helical" evidence="1">
    <location>
        <begin position="280"/>
        <end position="299"/>
    </location>
</feature>
<evidence type="ECO:0000313" key="2">
    <source>
        <dbReference type="EMBL" id="TKA49626.1"/>
    </source>
</evidence>
<comment type="caution">
    <text evidence="2">The sequence shown here is derived from an EMBL/GenBank/DDBJ whole genome shotgun (WGS) entry which is preliminary data.</text>
</comment>
<dbReference type="Proteomes" id="UP000310066">
    <property type="component" value="Unassembled WGS sequence"/>
</dbReference>
<dbReference type="GO" id="GO:0008233">
    <property type="term" value="F:peptidase activity"/>
    <property type="evidence" value="ECO:0007669"/>
    <property type="project" value="InterPro"/>
</dbReference>
<dbReference type="STRING" id="329885.A0A4U0VMG6"/>